<feature type="compositionally biased region" description="Low complexity" evidence="2">
    <location>
        <begin position="521"/>
        <end position="542"/>
    </location>
</feature>
<feature type="signal peptide" evidence="4">
    <location>
        <begin position="1"/>
        <end position="19"/>
    </location>
</feature>
<feature type="compositionally biased region" description="Polar residues" evidence="2">
    <location>
        <begin position="397"/>
        <end position="410"/>
    </location>
</feature>
<keyword evidence="3" id="KW-0472">Membrane</keyword>
<reference evidence="6" key="1">
    <citation type="submission" date="2021-04" db="EMBL/GenBank/DDBJ databases">
        <title>Genome based classification of Actinospica acidithermotolerans sp. nov., an actinobacterium isolated from an Indonesian hot spring.</title>
        <authorList>
            <person name="Kusuma A.B."/>
            <person name="Putra K.E."/>
            <person name="Nafisah S."/>
            <person name="Loh J."/>
            <person name="Nouioui I."/>
            <person name="Goodfellow M."/>
        </authorList>
    </citation>
    <scope>NUCLEOTIDE SEQUENCE</scope>
    <source>
        <strain evidence="6">DSM 45618</strain>
    </source>
</reference>
<keyword evidence="3" id="KW-1133">Transmembrane helix</keyword>
<dbReference type="RefSeq" id="WP_211468851.1">
    <property type="nucleotide sequence ID" value="NZ_JAGSXH010000052.1"/>
</dbReference>
<sequence>MTAAAIALAAVAIGGQAAAATRSSGPPWYFSAFDMNDVWKITSGGQVVVAVVSGGVGSPAGMLQDALIPGSDVSSDGGAGGTADVLSAYDGTQVAALIAAKAASPVQGMAPGASILPVRDIAKGEQSSDAAETSRGIRYAADHGAAVIVVVDTAPRMDGSVAAAVAHAESKNAIVIAPSGNTGQSGNVVNAVCSFDGVLCVGATSPDGKRWPNSASGPKIDLAAPGVQVTVPTASGGTRLGSSTHYSAALVAAEAALIRSAHPTWSAGQVVRVMLQNTDGGRADHTRAGDAIGYGIIKPLAAVKAAQPSNTANPLSTASARASSPAPAPSHAGRTAAASGSSRGSGSGNTLLIVGAALGGLVVIGLVAWILLRSRSRRRNYLTDPAYGAGYFGQDPGPTSQIGGYQGWNSPPQVPPYPPAPAAPPPFQPGQDPQSYWGSQQAQQGQPPQPPPEMSEAEIGRGYTQPFAGEPLASQPWPPAGPWDAHGEPGQEQFPAQDPASGPAAAQGPQPEHTGSAVPGQPSDPQQQQQQSQQQSQQQPRQTPGDSS</sequence>
<feature type="transmembrane region" description="Helical" evidence="3">
    <location>
        <begin position="351"/>
        <end position="372"/>
    </location>
</feature>
<comment type="caution">
    <text evidence="1">Lacks conserved residue(s) required for the propagation of feature annotation.</text>
</comment>
<keyword evidence="3" id="KW-0812">Transmembrane</keyword>
<protein>
    <submittedName>
        <fullName evidence="6">S8 family serine peptidase</fullName>
    </submittedName>
</protein>
<dbReference type="Pfam" id="PF00082">
    <property type="entry name" value="Peptidase_S8"/>
    <property type="match status" value="1"/>
</dbReference>
<dbReference type="Gene3D" id="3.40.50.200">
    <property type="entry name" value="Peptidase S8/S53 domain"/>
    <property type="match status" value="1"/>
</dbReference>
<keyword evidence="4" id="KW-0732">Signal</keyword>
<organism evidence="6 7">
    <name type="scientific">Actinocrinis puniceicyclus</name>
    <dbReference type="NCBI Taxonomy" id="977794"/>
    <lineage>
        <taxon>Bacteria</taxon>
        <taxon>Bacillati</taxon>
        <taxon>Actinomycetota</taxon>
        <taxon>Actinomycetes</taxon>
        <taxon>Catenulisporales</taxon>
        <taxon>Actinospicaceae</taxon>
        <taxon>Actinocrinis</taxon>
    </lineage>
</organism>
<dbReference type="GO" id="GO:0004252">
    <property type="term" value="F:serine-type endopeptidase activity"/>
    <property type="evidence" value="ECO:0007669"/>
    <property type="project" value="InterPro"/>
</dbReference>
<feature type="compositionally biased region" description="Low complexity" evidence="2">
    <location>
        <begin position="429"/>
        <end position="446"/>
    </location>
</feature>
<dbReference type="Proteomes" id="UP000677913">
    <property type="component" value="Unassembled WGS sequence"/>
</dbReference>
<comment type="similarity">
    <text evidence="1">Belongs to the peptidase S8 family.</text>
</comment>
<dbReference type="PROSITE" id="PS51892">
    <property type="entry name" value="SUBTILASE"/>
    <property type="match status" value="1"/>
</dbReference>
<evidence type="ECO:0000256" key="3">
    <source>
        <dbReference type="SAM" id="Phobius"/>
    </source>
</evidence>
<feature type="region of interest" description="Disordered" evidence="2">
    <location>
        <begin position="388"/>
        <end position="548"/>
    </location>
</feature>
<name>A0A8J7WRY7_9ACTN</name>
<dbReference type="EMBL" id="JAGSXH010000052">
    <property type="protein sequence ID" value="MBS2964485.1"/>
    <property type="molecule type" value="Genomic_DNA"/>
</dbReference>
<dbReference type="InterPro" id="IPR036852">
    <property type="entry name" value="Peptidase_S8/S53_dom_sf"/>
</dbReference>
<dbReference type="InterPro" id="IPR000209">
    <property type="entry name" value="Peptidase_S8/S53_dom"/>
</dbReference>
<feature type="compositionally biased region" description="Pro residues" evidence="2">
    <location>
        <begin position="412"/>
        <end position="428"/>
    </location>
</feature>
<evidence type="ECO:0000256" key="2">
    <source>
        <dbReference type="SAM" id="MobiDB-lite"/>
    </source>
</evidence>
<comment type="caution">
    <text evidence="6">The sequence shown here is derived from an EMBL/GenBank/DDBJ whole genome shotgun (WGS) entry which is preliminary data.</text>
</comment>
<dbReference type="GO" id="GO:0006508">
    <property type="term" value="P:proteolysis"/>
    <property type="evidence" value="ECO:0007669"/>
    <property type="project" value="InterPro"/>
</dbReference>
<dbReference type="SUPFAM" id="SSF52743">
    <property type="entry name" value="Subtilisin-like"/>
    <property type="match status" value="1"/>
</dbReference>
<evidence type="ECO:0000313" key="7">
    <source>
        <dbReference type="Proteomes" id="UP000677913"/>
    </source>
</evidence>
<evidence type="ECO:0000256" key="1">
    <source>
        <dbReference type="PROSITE-ProRule" id="PRU01240"/>
    </source>
</evidence>
<proteinExistence type="inferred from homology"/>
<feature type="domain" description="Peptidase S8/S53" evidence="5">
    <location>
        <begin position="91"/>
        <end position="280"/>
    </location>
</feature>
<gene>
    <name evidence="6" type="ORF">KGA66_15615</name>
</gene>
<evidence type="ECO:0000256" key="4">
    <source>
        <dbReference type="SAM" id="SignalP"/>
    </source>
</evidence>
<feature type="compositionally biased region" description="Low complexity" evidence="2">
    <location>
        <begin position="314"/>
        <end position="344"/>
    </location>
</feature>
<dbReference type="AlphaFoldDB" id="A0A8J7WRY7"/>
<evidence type="ECO:0000259" key="5">
    <source>
        <dbReference type="Pfam" id="PF00082"/>
    </source>
</evidence>
<feature type="region of interest" description="Disordered" evidence="2">
    <location>
        <begin position="308"/>
        <end position="345"/>
    </location>
</feature>
<feature type="chain" id="PRO_5035230000" evidence="4">
    <location>
        <begin position="20"/>
        <end position="548"/>
    </location>
</feature>
<keyword evidence="7" id="KW-1185">Reference proteome</keyword>
<accession>A0A8J7WRY7</accession>
<evidence type="ECO:0000313" key="6">
    <source>
        <dbReference type="EMBL" id="MBS2964485.1"/>
    </source>
</evidence>
<feature type="compositionally biased region" description="Low complexity" evidence="2">
    <location>
        <begin position="495"/>
        <end position="511"/>
    </location>
</feature>